<protein>
    <recommendedName>
        <fullName evidence="7">Major facilitator superfamily (MFS) profile domain-containing protein</fullName>
    </recommendedName>
</protein>
<evidence type="ECO:0000313" key="9">
    <source>
        <dbReference type="Proteomes" id="UP000091956"/>
    </source>
</evidence>
<dbReference type="CDD" id="cd17502">
    <property type="entry name" value="MFS_Azr1_MDR_like"/>
    <property type="match status" value="1"/>
</dbReference>
<proteinExistence type="predicted"/>
<feature type="transmembrane region" description="Helical" evidence="6">
    <location>
        <begin position="311"/>
        <end position="333"/>
    </location>
</feature>
<dbReference type="Gene3D" id="1.20.1720.10">
    <property type="entry name" value="Multidrug resistance protein D"/>
    <property type="match status" value="1"/>
</dbReference>
<evidence type="ECO:0000256" key="5">
    <source>
        <dbReference type="SAM" id="MobiDB-lite"/>
    </source>
</evidence>
<keyword evidence="9" id="KW-1185">Reference proteome</keyword>
<feature type="compositionally biased region" description="Polar residues" evidence="5">
    <location>
        <begin position="9"/>
        <end position="18"/>
    </location>
</feature>
<evidence type="ECO:0000259" key="7">
    <source>
        <dbReference type="PROSITE" id="PS50850"/>
    </source>
</evidence>
<name>A0A1B8GXF4_9PEZI</name>
<dbReference type="Proteomes" id="UP000091956">
    <property type="component" value="Unassembled WGS sequence"/>
</dbReference>
<feature type="transmembrane region" description="Helical" evidence="6">
    <location>
        <begin position="280"/>
        <end position="299"/>
    </location>
</feature>
<organism evidence="8 9">
    <name type="scientific">Pseudogymnoascus verrucosus</name>
    <dbReference type="NCBI Taxonomy" id="342668"/>
    <lineage>
        <taxon>Eukaryota</taxon>
        <taxon>Fungi</taxon>
        <taxon>Dikarya</taxon>
        <taxon>Ascomycota</taxon>
        <taxon>Pezizomycotina</taxon>
        <taxon>Leotiomycetes</taxon>
        <taxon>Thelebolales</taxon>
        <taxon>Thelebolaceae</taxon>
        <taxon>Pseudogymnoascus</taxon>
    </lineage>
</organism>
<evidence type="ECO:0000256" key="3">
    <source>
        <dbReference type="ARBA" id="ARBA00022989"/>
    </source>
</evidence>
<feature type="transmembrane region" description="Helical" evidence="6">
    <location>
        <begin position="420"/>
        <end position="443"/>
    </location>
</feature>
<feature type="transmembrane region" description="Helical" evidence="6">
    <location>
        <begin position="220"/>
        <end position="238"/>
    </location>
</feature>
<feature type="transmembrane region" description="Helical" evidence="6">
    <location>
        <begin position="550"/>
        <end position="569"/>
    </location>
</feature>
<dbReference type="SUPFAM" id="SSF103473">
    <property type="entry name" value="MFS general substrate transporter"/>
    <property type="match status" value="1"/>
</dbReference>
<feature type="region of interest" description="Disordered" evidence="5">
    <location>
        <begin position="1"/>
        <end position="141"/>
    </location>
</feature>
<feature type="transmembrane region" description="Helical" evidence="6">
    <location>
        <begin position="484"/>
        <end position="503"/>
    </location>
</feature>
<dbReference type="GeneID" id="28834942"/>
<comment type="subcellular location">
    <subcellularLocation>
        <location evidence="1">Membrane</location>
        <topology evidence="1">Multi-pass membrane protein</topology>
    </subcellularLocation>
</comment>
<dbReference type="EMBL" id="KV460209">
    <property type="protein sequence ID" value="OBU00514.1"/>
    <property type="molecule type" value="Genomic_DNA"/>
</dbReference>
<keyword evidence="2 6" id="KW-0812">Transmembrane</keyword>
<dbReference type="OrthoDB" id="419537at2759"/>
<dbReference type="GO" id="GO:0015174">
    <property type="term" value="F:basic amino acid transmembrane transporter activity"/>
    <property type="evidence" value="ECO:0007669"/>
    <property type="project" value="TreeGrafter"/>
</dbReference>
<dbReference type="Pfam" id="PF07690">
    <property type="entry name" value="MFS_1"/>
    <property type="match status" value="1"/>
</dbReference>
<feature type="transmembrane region" description="Helical" evidence="6">
    <location>
        <begin position="612"/>
        <end position="638"/>
    </location>
</feature>
<evidence type="ECO:0000256" key="4">
    <source>
        <dbReference type="ARBA" id="ARBA00023136"/>
    </source>
</evidence>
<evidence type="ECO:0000256" key="1">
    <source>
        <dbReference type="ARBA" id="ARBA00004141"/>
    </source>
</evidence>
<dbReference type="InterPro" id="IPR020846">
    <property type="entry name" value="MFS_dom"/>
</dbReference>
<dbReference type="RefSeq" id="XP_018134246.1">
    <property type="nucleotide sequence ID" value="XM_018271075.2"/>
</dbReference>
<dbReference type="PROSITE" id="PS50850">
    <property type="entry name" value="MFS"/>
    <property type="match status" value="1"/>
</dbReference>
<dbReference type="PANTHER" id="PTHR23501:SF67">
    <property type="entry name" value="MFS MULTIDRUG EFFLUX TRANSPORTER (EUROFUNG)"/>
    <property type="match status" value="1"/>
</dbReference>
<evidence type="ECO:0000313" key="8">
    <source>
        <dbReference type="EMBL" id="OBU00514.1"/>
    </source>
</evidence>
<feature type="transmembrane region" description="Helical" evidence="6">
    <location>
        <begin position="455"/>
        <end position="477"/>
    </location>
</feature>
<dbReference type="Gene3D" id="1.20.1250.20">
    <property type="entry name" value="MFS general substrate transporter like domains"/>
    <property type="match status" value="1"/>
</dbReference>
<gene>
    <name evidence="8" type="ORF">VE01_01556</name>
</gene>
<feature type="transmembrane region" description="Helical" evidence="6">
    <location>
        <begin position="354"/>
        <end position="375"/>
    </location>
</feature>
<keyword evidence="3 6" id="KW-1133">Transmembrane helix</keyword>
<evidence type="ECO:0000256" key="6">
    <source>
        <dbReference type="SAM" id="Phobius"/>
    </source>
</evidence>
<feature type="transmembrane region" description="Helical" evidence="6">
    <location>
        <begin position="509"/>
        <end position="538"/>
    </location>
</feature>
<keyword evidence="4 6" id="KW-0472">Membrane</keyword>
<dbReference type="PANTHER" id="PTHR23501">
    <property type="entry name" value="MAJOR FACILITATOR SUPERFAMILY"/>
    <property type="match status" value="1"/>
</dbReference>
<feature type="transmembrane region" description="Helical" evidence="6">
    <location>
        <begin position="191"/>
        <end position="208"/>
    </location>
</feature>
<feature type="transmembrane region" description="Helical" evidence="6">
    <location>
        <begin position="381"/>
        <end position="399"/>
    </location>
</feature>
<feature type="transmembrane region" description="Helical" evidence="6">
    <location>
        <begin position="244"/>
        <end position="268"/>
    </location>
</feature>
<feature type="transmembrane region" description="Helical" evidence="6">
    <location>
        <begin position="151"/>
        <end position="171"/>
    </location>
</feature>
<dbReference type="AlphaFoldDB" id="A0A1B8GXF4"/>
<accession>A0A1B8GXF4</accession>
<evidence type="ECO:0000256" key="2">
    <source>
        <dbReference type="ARBA" id="ARBA00022692"/>
    </source>
</evidence>
<feature type="compositionally biased region" description="Low complexity" evidence="5">
    <location>
        <begin position="116"/>
        <end position="129"/>
    </location>
</feature>
<reference evidence="9" key="2">
    <citation type="journal article" date="2018" name="Nat. Commun.">
        <title>Extreme sensitivity to ultraviolet light in the fungal pathogen causing white-nose syndrome of bats.</title>
        <authorList>
            <person name="Palmer J.M."/>
            <person name="Drees K.P."/>
            <person name="Foster J.T."/>
            <person name="Lindner D.L."/>
        </authorList>
    </citation>
    <scope>NUCLEOTIDE SEQUENCE [LARGE SCALE GENOMIC DNA]</scope>
    <source>
        <strain evidence="9">UAMH 10579</strain>
    </source>
</reference>
<dbReference type="InterPro" id="IPR011701">
    <property type="entry name" value="MFS"/>
</dbReference>
<reference evidence="8 9" key="1">
    <citation type="submission" date="2016-03" db="EMBL/GenBank/DDBJ databases">
        <title>Comparative genomics of Pseudogymnoascus destructans, the fungus causing white-nose syndrome of bats.</title>
        <authorList>
            <person name="Palmer J.M."/>
            <person name="Drees K.P."/>
            <person name="Foster J.T."/>
            <person name="Lindner D.L."/>
        </authorList>
    </citation>
    <scope>NUCLEOTIDE SEQUENCE [LARGE SCALE GENOMIC DNA]</scope>
    <source>
        <strain evidence="8 9">UAMH 10579</strain>
    </source>
</reference>
<feature type="domain" description="Major facilitator superfamily (MFS) profile" evidence="7">
    <location>
        <begin position="154"/>
        <end position="645"/>
    </location>
</feature>
<dbReference type="GO" id="GO:0000329">
    <property type="term" value="C:fungal-type vacuole membrane"/>
    <property type="evidence" value="ECO:0007669"/>
    <property type="project" value="TreeGrafter"/>
</dbReference>
<sequence>MPGSDDENPGQSSISAISTDAHRRRAVSEDTPLLRAATDVPYYHSTQSPDETFRDHELAADVELGPDDETQSEYESRLGRTISYSSQTGIEPGSLESPMLRDTSRRRQGGNKTVNGIRSSSRGSAATGAEGDGNDQEQKSPFRGGISVRQFWLIFLGLMGNMFIVCFDSTIMASSHPVITSHFHSANSASWLSTAFLLTSTAFQPLAGRLSDTMGRKPPLIFGMILFTAGTLWCALAQSMTSFILARALCGLGAGASMTIGSIITSDLVPIEIRGIYQSYINIVYGLGSAMGVATGGAMADHLGWRWEFGIQVPALVLILVTSCVFVPPNLGLSHNMENESFLTAMKTFDYKGSLVLTAGTTFLILSLSLGGNIYPWTHPLVLTALSIFVISTPLLIYIESRAPRPIMPLYLFTRAPRSNLIFSNFISAATINAILFNMPIFFQAVRLETATSSGLRLLVSALAGTICGVSTGFLITWSRRLKWPLVLGAALVFLGPVTLTTITKDMPILIILIFLALGSMGQGFQFPGTFMAILAVSEQSEQAVVTSTLMLWRSIGTVIGVASSSLVLQNALVKYLDAFVSGPDKEEVIRKVRGSIEAIVDLDLYYRDQVVAAYSASLRATFVAAAGVGLITLLLVLPIRMPRLGKRN</sequence>
<dbReference type="InterPro" id="IPR036259">
    <property type="entry name" value="MFS_trans_sf"/>
</dbReference>